<feature type="transmembrane region" description="Helical" evidence="2">
    <location>
        <begin position="144"/>
        <end position="171"/>
    </location>
</feature>
<feature type="transmembrane region" description="Helical" evidence="2">
    <location>
        <begin position="177"/>
        <end position="201"/>
    </location>
</feature>
<proteinExistence type="predicted"/>
<evidence type="ECO:0000313" key="4">
    <source>
        <dbReference type="RefSeq" id="XP_032825502.1"/>
    </source>
</evidence>
<organism evidence="3 4">
    <name type="scientific">Petromyzon marinus</name>
    <name type="common">Sea lamprey</name>
    <dbReference type="NCBI Taxonomy" id="7757"/>
    <lineage>
        <taxon>Eukaryota</taxon>
        <taxon>Metazoa</taxon>
        <taxon>Chordata</taxon>
        <taxon>Craniata</taxon>
        <taxon>Vertebrata</taxon>
        <taxon>Cyclostomata</taxon>
        <taxon>Hyperoartia</taxon>
        <taxon>Petromyzontiformes</taxon>
        <taxon>Petromyzontidae</taxon>
        <taxon>Petromyzon</taxon>
    </lineage>
</organism>
<evidence type="ECO:0000256" key="1">
    <source>
        <dbReference type="SAM" id="MobiDB-lite"/>
    </source>
</evidence>
<reference evidence="4" key="1">
    <citation type="submission" date="2025-08" db="UniProtKB">
        <authorList>
            <consortium name="RefSeq"/>
        </authorList>
    </citation>
    <scope>IDENTIFICATION</scope>
    <source>
        <tissue evidence="4">Sperm</tissue>
    </source>
</reference>
<feature type="region of interest" description="Disordered" evidence="1">
    <location>
        <begin position="101"/>
        <end position="121"/>
    </location>
</feature>
<keyword evidence="2" id="KW-1133">Transmembrane helix</keyword>
<dbReference type="AlphaFoldDB" id="A0AAJ7X914"/>
<evidence type="ECO:0000256" key="2">
    <source>
        <dbReference type="SAM" id="Phobius"/>
    </source>
</evidence>
<protein>
    <submittedName>
        <fullName evidence="4">Uncharacterized protein LOC116951146</fullName>
    </submittedName>
</protein>
<name>A0AAJ7X914_PETMA</name>
<accession>A0AAJ7X914</accession>
<dbReference type="Proteomes" id="UP001318040">
    <property type="component" value="Chromosome 3"/>
</dbReference>
<dbReference type="KEGG" id="pmrn:116951146"/>
<feature type="region of interest" description="Disordered" evidence="1">
    <location>
        <begin position="1"/>
        <end position="44"/>
    </location>
</feature>
<keyword evidence="3" id="KW-1185">Reference proteome</keyword>
<evidence type="ECO:0000313" key="3">
    <source>
        <dbReference type="Proteomes" id="UP001318040"/>
    </source>
</evidence>
<dbReference type="RefSeq" id="XP_032825502.1">
    <property type="nucleotide sequence ID" value="XM_032969611.1"/>
</dbReference>
<keyword evidence="2" id="KW-0472">Membrane</keyword>
<keyword evidence="2" id="KW-0812">Transmembrane</keyword>
<feature type="compositionally biased region" description="Basic and acidic residues" evidence="1">
    <location>
        <begin position="20"/>
        <end position="36"/>
    </location>
</feature>
<sequence>MAARTGCHPARKSIGGELSWRQEKRRGEDRRRKEGKSGPSGKVLTMENRINWRGSLRSLRSLRHHRQATRSPPAFATTAPLRSAAHRVSLCSPVALHHISRRNSQQQQQQPHDSNPTLPPRRYTEAQEIMVTAGRRFPVAAPAVWNAAIVIGIIVVIIVVIVVIGVIVIIITVIVVIGVVIGVTVPLLLCICSSVQSALILKPHLKAPPLF</sequence>
<gene>
    <name evidence="4" type="primary">LOC116951146</name>
</gene>